<dbReference type="PROSITE" id="PS50020">
    <property type="entry name" value="WW_DOMAIN_2"/>
    <property type="match status" value="1"/>
</dbReference>
<dbReference type="PROSITE" id="PS50178">
    <property type="entry name" value="ZF_FYVE"/>
    <property type="match status" value="1"/>
</dbReference>
<comment type="caution">
    <text evidence="8">The sequence shown here is derived from an EMBL/GenBank/DDBJ whole genome shotgun (WGS) entry which is preliminary data.</text>
</comment>
<feature type="domain" description="FYVE-type" evidence="7">
    <location>
        <begin position="443"/>
        <end position="505"/>
    </location>
</feature>
<evidence type="ECO:0000256" key="1">
    <source>
        <dbReference type="ARBA" id="ARBA00022723"/>
    </source>
</evidence>
<dbReference type="GO" id="GO:0008270">
    <property type="term" value="F:zinc ion binding"/>
    <property type="evidence" value="ECO:0007669"/>
    <property type="project" value="UniProtKB-KW"/>
</dbReference>
<dbReference type="EMBL" id="JAGDFM010000006">
    <property type="protein sequence ID" value="KAG7393079.1"/>
    <property type="molecule type" value="Genomic_DNA"/>
</dbReference>
<dbReference type="InterPro" id="IPR001202">
    <property type="entry name" value="WW_dom"/>
</dbReference>
<feature type="region of interest" description="Disordered" evidence="5">
    <location>
        <begin position="57"/>
        <end position="183"/>
    </location>
</feature>
<feature type="compositionally biased region" description="Low complexity" evidence="5">
    <location>
        <begin position="15"/>
        <end position="29"/>
    </location>
</feature>
<sequence>MPRPEYAPFITSPRGASAPAHGGSVAGSAPSAVSALGAAASETFSAALSVAKLNLHRRRRQTLTDQQQQQTRGSSGRSAGRGNGRRTPYLDRDDDDEDDPFNPPQAPPEQRYRNQPRPRKPARSPSPSSSRSPAPSPRSGGFASRLASSSSLSARSPSARSSSATSPSSLRDESTSSMVSDMAQHLPELSTERVEALVNFIDRSVDDAYNLSQGFGRVRWTPSRAREGVTIHRARSGPDDTLLDAAVRGSCNVSATFREISDLLITETSADFAEHESAVNPSEFLDGQVLYSLVPRTPEERFVCVKWHCMRSLAPSVAKHRDYVYVELVDSFEDGDGRRIGYRLSKSVDLDVLPPRDTKHHFVRAKTLTLQTWSERAPGSLEFVTMMINDLGDRLPSWLVHKMVDTAAMRSACIRDHINQRRLDMLVYAGPRDMVPLSRRVCCVVCTRSFSLVRKKYNCAACGDVICSQCSVHQLVTAHQRLSDLSAPGGKRKTRICVKCSNKMQSRELPRRVSSARQSDISRVSSEGSVRSSLASNNSFLARSHVSAGKTSDETRRSFLSDSTGGTSSQDSGEDGSRGSGNGSSAIRKQVPNMFQFRPTSSSMGKNERLSKASTSPSSPGDDQDRLDVEELQPQLLGDSILAPAPVELDLGVGKYKETFTQQPTRTKRDYEAEAAELAEYSDSEEEAYAEEDAGNFLNTEGHKHDAVRESLSQATVMTLDMDVPMVHKVEVASFLTEEENASLDTVSNDSDSASFLTVDENSKIVESRSFGGKSENAPVPVQVEELIVEEMMPENVRTVPRRSMELEEVEVEELVIEEVRPVNVGIVPRRSLETEAFVVEEVHPENYGIVPRRSMESEELAVEEIQPENTSRLSMETEEIEVPMVVRKVAKKLVVGLGGRRSRDSRRAPAPRPTGAPPPPPKVADMLTNSMANVSATKKARAAPPPAPVVDEVSTQAHTPSPAPEPDEETLKLEDLQVHLDRMNRISASLRDLRKEMKSTTKTPASTQTAMAALTTFETKANAERAAKIAANFISLLDRNAAPAARRAQQQLMMQHDGPSTSLFNLTLAMGDGSIVDYLVDSTFEDVGESPDGTGIGWQAVVSQTTGKQYFFNQNCALASWTLPGPDVFRGMLYMVL</sequence>
<evidence type="ECO:0000259" key="7">
    <source>
        <dbReference type="PROSITE" id="PS50178"/>
    </source>
</evidence>
<proteinExistence type="predicted"/>
<keyword evidence="9" id="KW-1185">Reference proteome</keyword>
<evidence type="ECO:0000313" key="9">
    <source>
        <dbReference type="Proteomes" id="UP000694044"/>
    </source>
</evidence>
<evidence type="ECO:0008006" key="10">
    <source>
        <dbReference type="Google" id="ProtNLM"/>
    </source>
</evidence>
<reference evidence="8" key="1">
    <citation type="submission" date="2021-02" db="EMBL/GenBank/DDBJ databases">
        <authorList>
            <person name="Palmer J.M."/>
        </authorList>
    </citation>
    <scope>NUCLEOTIDE SEQUENCE</scope>
    <source>
        <strain evidence="8">SCRP734</strain>
    </source>
</reference>
<keyword evidence="3" id="KW-0862">Zinc</keyword>
<feature type="compositionally biased region" description="Low complexity" evidence="5">
    <location>
        <begin position="561"/>
        <end position="571"/>
    </location>
</feature>
<keyword evidence="2 4" id="KW-0863">Zinc-finger</keyword>
<evidence type="ECO:0000256" key="2">
    <source>
        <dbReference type="ARBA" id="ARBA00022771"/>
    </source>
</evidence>
<evidence type="ECO:0000313" key="8">
    <source>
        <dbReference type="EMBL" id="KAG7393079.1"/>
    </source>
</evidence>
<dbReference type="InterPro" id="IPR017455">
    <property type="entry name" value="Znf_FYVE-rel"/>
</dbReference>
<feature type="region of interest" description="Disordered" evidence="5">
    <location>
        <begin position="898"/>
        <end position="970"/>
    </location>
</feature>
<dbReference type="CDD" id="cd00065">
    <property type="entry name" value="FYVE_like_SF"/>
    <property type="match status" value="1"/>
</dbReference>
<feature type="compositionally biased region" description="Low complexity" evidence="5">
    <location>
        <begin position="63"/>
        <end position="80"/>
    </location>
</feature>
<evidence type="ECO:0000256" key="4">
    <source>
        <dbReference type="PROSITE-ProRule" id="PRU00091"/>
    </source>
</evidence>
<dbReference type="OrthoDB" id="75364at2759"/>
<dbReference type="AlphaFoldDB" id="A0A8T1WMY4"/>
<name>A0A8T1WMY4_9STRA</name>
<feature type="compositionally biased region" description="Pro residues" evidence="5">
    <location>
        <begin position="911"/>
        <end position="923"/>
    </location>
</feature>
<feature type="region of interest" description="Disordered" evidence="5">
    <location>
        <begin position="1"/>
        <end position="29"/>
    </location>
</feature>
<dbReference type="InterPro" id="IPR052727">
    <property type="entry name" value="Rab4/Rab5_effector"/>
</dbReference>
<dbReference type="PANTHER" id="PTHR13510">
    <property type="entry name" value="FYVE-FINGER-CONTAINING RAB5 EFFECTOR PROTEIN RABENOSYN-5-RELATED"/>
    <property type="match status" value="1"/>
</dbReference>
<evidence type="ECO:0000259" key="6">
    <source>
        <dbReference type="PROSITE" id="PS50020"/>
    </source>
</evidence>
<organism evidence="8 9">
    <name type="scientific">Phytophthora pseudosyringae</name>
    <dbReference type="NCBI Taxonomy" id="221518"/>
    <lineage>
        <taxon>Eukaryota</taxon>
        <taxon>Sar</taxon>
        <taxon>Stramenopiles</taxon>
        <taxon>Oomycota</taxon>
        <taxon>Peronosporomycetes</taxon>
        <taxon>Peronosporales</taxon>
        <taxon>Peronosporaceae</taxon>
        <taxon>Phytophthora</taxon>
    </lineage>
</organism>
<evidence type="ECO:0000256" key="3">
    <source>
        <dbReference type="ARBA" id="ARBA00022833"/>
    </source>
</evidence>
<dbReference type="SMART" id="SM00064">
    <property type="entry name" value="FYVE"/>
    <property type="match status" value="1"/>
</dbReference>
<feature type="compositionally biased region" description="Low complexity" evidence="5">
    <location>
        <begin position="123"/>
        <end position="169"/>
    </location>
</feature>
<dbReference type="InterPro" id="IPR000306">
    <property type="entry name" value="Znf_FYVE"/>
</dbReference>
<gene>
    <name evidence="8" type="ORF">PHYPSEUDO_012414</name>
</gene>
<feature type="region of interest" description="Disordered" evidence="5">
    <location>
        <begin position="544"/>
        <end position="626"/>
    </location>
</feature>
<feature type="compositionally biased region" description="Polar residues" evidence="5">
    <location>
        <begin position="928"/>
        <end position="937"/>
    </location>
</feature>
<protein>
    <recommendedName>
        <fullName evidence="10">FYVE-type domain-containing protein</fullName>
    </recommendedName>
</protein>
<feature type="domain" description="WW" evidence="6">
    <location>
        <begin position="1098"/>
        <end position="1127"/>
    </location>
</feature>
<keyword evidence="1" id="KW-0479">Metal-binding</keyword>
<dbReference type="Proteomes" id="UP000694044">
    <property type="component" value="Unassembled WGS sequence"/>
</dbReference>
<accession>A0A8T1WMY4</accession>
<feature type="region of interest" description="Disordered" evidence="5">
    <location>
        <begin position="508"/>
        <end position="528"/>
    </location>
</feature>
<dbReference type="PANTHER" id="PTHR13510:SF44">
    <property type="entry name" value="RABENOSYN-5"/>
    <property type="match status" value="1"/>
</dbReference>
<feature type="compositionally biased region" description="Polar residues" evidence="5">
    <location>
        <begin position="612"/>
        <end position="621"/>
    </location>
</feature>
<evidence type="ECO:0000256" key="5">
    <source>
        <dbReference type="SAM" id="MobiDB-lite"/>
    </source>
</evidence>
<dbReference type="Pfam" id="PF01363">
    <property type="entry name" value="FYVE"/>
    <property type="match status" value="1"/>
</dbReference>